<dbReference type="Gene3D" id="3.30.420.10">
    <property type="entry name" value="Ribonuclease H-like superfamily/Ribonuclease H"/>
    <property type="match status" value="1"/>
</dbReference>
<protein>
    <submittedName>
        <fullName evidence="1">Uncharacterized protein</fullName>
    </submittedName>
</protein>
<evidence type="ECO:0000313" key="1">
    <source>
        <dbReference type="EMBL" id="KAJ4436610.1"/>
    </source>
</evidence>
<sequence>MGESVKCMISRRLRQQWRVSHVFLSCALGGETVQRYDSCGCVGRECIIDNFIKFCETTSALRVTSEVYIETLLHADEVWRGQGACCVQYLSSRPGRDSSPFHSYHTVIGQWQDGATVHTAHGSMNCLRKMFPARIISRFGDIAWSPRSPDLTAADYLLWSYLKNKVYHNKPCTIIQLKQNIRNEISAIKLLKGLAAKDIRKEMLLVVELCLSSQTVYSIVCRSSLKGEQVLNTLSVGQWRLSQRKLCQHEFPHCKTVRFHVILGLPIPLLPCGFQSNAFLADQLEVGEVYVPAIPTSYAEFQVQPVFV</sequence>
<dbReference type="InterPro" id="IPR036397">
    <property type="entry name" value="RNaseH_sf"/>
</dbReference>
<name>A0ABQ8SSA9_PERAM</name>
<gene>
    <name evidence="1" type="ORF">ANN_16644</name>
</gene>
<reference evidence="1 2" key="1">
    <citation type="journal article" date="2022" name="Allergy">
        <title>Genome assembly and annotation of Periplaneta americana reveal a comprehensive cockroach allergen profile.</title>
        <authorList>
            <person name="Wang L."/>
            <person name="Xiong Q."/>
            <person name="Saelim N."/>
            <person name="Wang L."/>
            <person name="Nong W."/>
            <person name="Wan A.T."/>
            <person name="Shi M."/>
            <person name="Liu X."/>
            <person name="Cao Q."/>
            <person name="Hui J.H.L."/>
            <person name="Sookrung N."/>
            <person name="Leung T.F."/>
            <person name="Tungtrongchitr A."/>
            <person name="Tsui S.K.W."/>
        </authorList>
    </citation>
    <scope>NUCLEOTIDE SEQUENCE [LARGE SCALE GENOMIC DNA]</scope>
    <source>
        <strain evidence="1">PWHHKU_190912</strain>
    </source>
</reference>
<evidence type="ECO:0000313" key="2">
    <source>
        <dbReference type="Proteomes" id="UP001148838"/>
    </source>
</evidence>
<keyword evidence="2" id="KW-1185">Reference proteome</keyword>
<dbReference type="EMBL" id="JAJSOF020000021">
    <property type="protein sequence ID" value="KAJ4436610.1"/>
    <property type="molecule type" value="Genomic_DNA"/>
</dbReference>
<comment type="caution">
    <text evidence="1">The sequence shown here is derived from an EMBL/GenBank/DDBJ whole genome shotgun (WGS) entry which is preliminary data.</text>
</comment>
<dbReference type="PANTHER" id="PTHR47326:SF1">
    <property type="entry name" value="HTH PSQ-TYPE DOMAIN-CONTAINING PROTEIN"/>
    <property type="match status" value="1"/>
</dbReference>
<proteinExistence type="predicted"/>
<organism evidence="1 2">
    <name type="scientific">Periplaneta americana</name>
    <name type="common">American cockroach</name>
    <name type="synonym">Blatta americana</name>
    <dbReference type="NCBI Taxonomy" id="6978"/>
    <lineage>
        <taxon>Eukaryota</taxon>
        <taxon>Metazoa</taxon>
        <taxon>Ecdysozoa</taxon>
        <taxon>Arthropoda</taxon>
        <taxon>Hexapoda</taxon>
        <taxon>Insecta</taxon>
        <taxon>Pterygota</taxon>
        <taxon>Neoptera</taxon>
        <taxon>Polyneoptera</taxon>
        <taxon>Dictyoptera</taxon>
        <taxon>Blattodea</taxon>
        <taxon>Blattoidea</taxon>
        <taxon>Blattidae</taxon>
        <taxon>Blattinae</taxon>
        <taxon>Periplaneta</taxon>
    </lineage>
</organism>
<dbReference type="PANTHER" id="PTHR47326">
    <property type="entry name" value="TRANSPOSABLE ELEMENT TC3 TRANSPOSASE-LIKE PROTEIN"/>
    <property type="match status" value="1"/>
</dbReference>
<dbReference type="Proteomes" id="UP001148838">
    <property type="component" value="Unassembled WGS sequence"/>
</dbReference>
<accession>A0ABQ8SSA9</accession>